<organism evidence="2 3">
    <name type="scientific">Leucobacter viscericola</name>
    <dbReference type="NCBI Taxonomy" id="2714935"/>
    <lineage>
        <taxon>Bacteria</taxon>
        <taxon>Bacillati</taxon>
        <taxon>Actinomycetota</taxon>
        <taxon>Actinomycetes</taxon>
        <taxon>Micrococcales</taxon>
        <taxon>Microbacteriaceae</taxon>
        <taxon>Leucobacter</taxon>
    </lineage>
</organism>
<protein>
    <submittedName>
        <fullName evidence="2">Uncharacterized protein</fullName>
    </submittedName>
</protein>
<dbReference type="KEGG" id="lvi:G7068_00190"/>
<dbReference type="RefSeq" id="WP_166287233.1">
    <property type="nucleotide sequence ID" value="NZ_CP049863.1"/>
</dbReference>
<dbReference type="Proteomes" id="UP000502677">
    <property type="component" value="Chromosome"/>
</dbReference>
<proteinExistence type="predicted"/>
<dbReference type="EMBL" id="CP049863">
    <property type="protein sequence ID" value="QIK64585.1"/>
    <property type="molecule type" value="Genomic_DNA"/>
</dbReference>
<gene>
    <name evidence="1" type="ORF">G7068_00190</name>
    <name evidence="2" type="ORF">G7068_16180</name>
</gene>
<evidence type="ECO:0000313" key="2">
    <source>
        <dbReference type="EMBL" id="QIK64585.1"/>
    </source>
</evidence>
<accession>A0A6G7XJ36</accession>
<dbReference type="KEGG" id="lvi:G7068_16180"/>
<evidence type="ECO:0000313" key="3">
    <source>
        <dbReference type="Proteomes" id="UP000502677"/>
    </source>
</evidence>
<keyword evidence="3" id="KW-1185">Reference proteome</keyword>
<name>A0A6G7XJ36_9MICO</name>
<dbReference type="EMBL" id="CP049863">
    <property type="protein sequence ID" value="QIK61803.1"/>
    <property type="molecule type" value="Genomic_DNA"/>
</dbReference>
<dbReference type="AlphaFoldDB" id="A0A6G7XJ36"/>
<evidence type="ECO:0000313" key="1">
    <source>
        <dbReference type="EMBL" id="QIK61803.1"/>
    </source>
</evidence>
<reference evidence="2 3" key="1">
    <citation type="submission" date="2020-03" db="EMBL/GenBank/DDBJ databases">
        <title>Leucobacter sp. nov., isolated from beetles.</title>
        <authorList>
            <person name="Hyun D.-W."/>
            <person name="Bae J.-W."/>
        </authorList>
    </citation>
    <scope>NUCLEOTIDE SEQUENCE [LARGE SCALE GENOMIC DNA]</scope>
    <source>
        <strain evidence="2 3">HDW9C</strain>
    </source>
</reference>
<sequence>MYLAIRQNLEAAGKERAQLSFGWLEDTPQTTLARVNYQEGGNSRIVPMQAIQTPHLIAVTELKHKLAQLGFKVS</sequence>